<gene>
    <name evidence="2" type="ORF">VVR66_14155</name>
</gene>
<proteinExistence type="predicted"/>
<keyword evidence="3" id="KW-1185">Reference proteome</keyword>
<dbReference type="EMBL" id="JAYWLU010000017">
    <property type="protein sequence ID" value="MEX3595858.1"/>
    <property type="molecule type" value="Genomic_DNA"/>
</dbReference>
<protein>
    <recommendedName>
        <fullName evidence="4">DUF222 domain-containing protein</fullName>
    </recommendedName>
</protein>
<organism evidence="2 3">
    <name type="scientific">Kocuria carniphila</name>
    <dbReference type="NCBI Taxonomy" id="262208"/>
    <lineage>
        <taxon>Bacteria</taxon>
        <taxon>Bacillati</taxon>
        <taxon>Actinomycetota</taxon>
        <taxon>Actinomycetes</taxon>
        <taxon>Micrococcales</taxon>
        <taxon>Micrococcaceae</taxon>
        <taxon>Kocuria</taxon>
    </lineage>
</organism>
<feature type="region of interest" description="Disordered" evidence="1">
    <location>
        <begin position="396"/>
        <end position="422"/>
    </location>
</feature>
<accession>A0ABV3V629</accession>
<dbReference type="RefSeq" id="WP_368629928.1">
    <property type="nucleotide sequence ID" value="NZ_JAYWLU010000017.1"/>
</dbReference>
<comment type="caution">
    <text evidence="2">The sequence shown here is derived from an EMBL/GenBank/DDBJ whole genome shotgun (WGS) entry which is preliminary data.</text>
</comment>
<evidence type="ECO:0000313" key="3">
    <source>
        <dbReference type="Proteomes" id="UP001558481"/>
    </source>
</evidence>
<reference evidence="2 3" key="1">
    <citation type="journal article" date="2024" name="Fungal Genet. Biol.">
        <title>The porcine skin microbiome exhibits broad fungal antagonism.</title>
        <authorList>
            <person name="De La Cruz K.F."/>
            <person name="Townsend E.C."/>
            <person name="Alex Cheong J.Z."/>
            <person name="Salamzade R."/>
            <person name="Liu A."/>
            <person name="Sandstrom S."/>
            <person name="Davila E."/>
            <person name="Huang L."/>
            <person name="Xu K.H."/>
            <person name="Wu S.Y."/>
            <person name="Meudt J.J."/>
            <person name="Shanmuganayagam D."/>
            <person name="Gibson A.L.F."/>
            <person name="Kalan L.R."/>
        </authorList>
    </citation>
    <scope>NUCLEOTIDE SEQUENCE [LARGE SCALE GENOMIC DNA]</scope>
    <source>
        <strain evidence="2 3">LK2625</strain>
    </source>
</reference>
<name>A0ABV3V629_9MICC</name>
<dbReference type="Proteomes" id="UP001558481">
    <property type="component" value="Unassembled WGS sequence"/>
</dbReference>
<sequence>MMTDNPSPQGRTQQHIPVSFHIEAGTSEAARAVVRDHMHKLTAGRSEEEARDAARASVQGWEFADPALMEAFASFEGTGIPELVAEMFPPEPRMDDFRSPDGEVDVDAFEDAHGPWRETCLSLAIDATRLPQITERLERAERARDAMLDVLDRHPVPAEPRREDYYASADELEAGEVDFKSASYTRDYSQWREEIGDAVTRREAALRRVAAEARPRTAFLPPQFQQEWLPRDLIAVATLHAVLDAEPAVTGRLLGKPEREHLQAMLAAADVDVRIPDPDDPDGPELYEGPASEAHRWIGAGVYPATGANNLGEVRVVVGRTGVVGTPTASAAFPAAEHDTHVLDEIGRVLEHAPEHASADRLLSRINALVTSTGREAQGVEETMIERGGLLSDLLARRSRDLPDTETPPRRRPGPEEPGLDR</sequence>
<evidence type="ECO:0000313" key="2">
    <source>
        <dbReference type="EMBL" id="MEX3595858.1"/>
    </source>
</evidence>
<evidence type="ECO:0008006" key="4">
    <source>
        <dbReference type="Google" id="ProtNLM"/>
    </source>
</evidence>
<evidence type="ECO:0000256" key="1">
    <source>
        <dbReference type="SAM" id="MobiDB-lite"/>
    </source>
</evidence>